<dbReference type="GO" id="GO:0045499">
    <property type="term" value="F:chemorepellent activity"/>
    <property type="evidence" value="ECO:0007669"/>
    <property type="project" value="TreeGrafter"/>
</dbReference>
<dbReference type="Pfam" id="PF01403">
    <property type="entry name" value="Sema"/>
    <property type="match status" value="1"/>
</dbReference>
<comment type="caution">
    <text evidence="7">The sequence shown here is derived from an EMBL/GenBank/DDBJ whole genome shotgun (WGS) entry which is preliminary data.</text>
</comment>
<name>A0AA35STY3_GEOBA</name>
<feature type="compositionally biased region" description="Low complexity" evidence="4">
    <location>
        <begin position="810"/>
        <end position="831"/>
    </location>
</feature>
<dbReference type="PANTHER" id="PTHR11036:SF127">
    <property type="entry name" value="SEMAPHORIN-1A"/>
    <property type="match status" value="1"/>
</dbReference>
<dbReference type="InterPro" id="IPR027231">
    <property type="entry name" value="Semaphorin"/>
</dbReference>
<dbReference type="InterPro" id="IPR016201">
    <property type="entry name" value="PSI"/>
</dbReference>
<dbReference type="InterPro" id="IPR015943">
    <property type="entry name" value="WD40/YVTN_repeat-like_dom_sf"/>
</dbReference>
<feature type="domain" description="Sema" evidence="6">
    <location>
        <begin position="1"/>
        <end position="316"/>
    </location>
</feature>
<feature type="compositionally biased region" description="Low complexity" evidence="4">
    <location>
        <begin position="609"/>
        <end position="624"/>
    </location>
</feature>
<organism evidence="7 8">
    <name type="scientific">Geodia barretti</name>
    <name type="common">Barrett's horny sponge</name>
    <dbReference type="NCBI Taxonomy" id="519541"/>
    <lineage>
        <taxon>Eukaryota</taxon>
        <taxon>Metazoa</taxon>
        <taxon>Porifera</taxon>
        <taxon>Demospongiae</taxon>
        <taxon>Heteroscleromorpha</taxon>
        <taxon>Tetractinellida</taxon>
        <taxon>Astrophorina</taxon>
        <taxon>Geodiidae</taxon>
        <taxon>Geodia</taxon>
    </lineage>
</organism>
<dbReference type="InterPro" id="IPR036352">
    <property type="entry name" value="Semap_dom_sf"/>
</dbReference>
<protein>
    <submittedName>
        <fullName evidence="7">Semaphorin-1A</fullName>
    </submittedName>
</protein>
<sequence>MSGVPYTGPIQVGTVSAWFDKSVEFVSMYEIGEFIYTFFREVPGEADTTVIHSRVSRVCKNDTGVTDTINPFRGDYDIFTTFLKARMTCVSGGGGSGEIPYYYDELQDTFLVESEKEDGSLEKKLYAIFTAPMNGPVGSAVCVYSFDSGDSLVSVFLGKYLRETTLDQFEEVENTDPFSCTTDRSATEANERHLMSDTAHQTSGDRLHLQLTGYSFKKILVAAVTDLAGNTHDVMYITSTKEGSLVLLKTLYDATRQESLVISEQELKLSEDTTTTDATSGEPPAIIHMQLLGNGTDAARDAVYVGTTEALYRFPVANCGQFSGDCCACVASRDPHCAYDPVENKCVSVYGGVTGIRLLQDVANGDIAACSAPPGSNETTPTPTRAVDTPVTVETKTGDPYSTVGAKPSPTSEPVRPSLGGVTGEQEASQSNYQWTIIGTICAFVGGIILGILVMAFVLKNKGRFIWNKFISSSRRPTVQSQPAPPSTSNKGACNKDTDGASNFTDKAEMYERNNCDMNPHGNAAAVVVHLDPISNLPTYINHRHYGNGKQGTKGIEPPPYSPNKPTVLPSNGAAAIQLEMTDGDATPTTSHHSTPEHKRNKPQPNTPPENKTNKPSPTKNLPLSTPPKPSTPPSMQTMPKSSQTTPTKPSTPSKATPPSQLSPLTLTPAHKHQYCRAQSHPHHYTSSHPHQTPPPSGHYSTLPLKKKRHSSTSHSETTPPKRPSSVEGPPNFSLPRPSSAQNLNHVFRARSATMATAMTMPTKQRPGMVPLSPFSAHHHQSQGGIPSSPYSNGGAAAAGTPVSTPYSNGGAAAAGTPVSTTSSGGSHGPSYFKFPSSPGGKLPEGAPAGIPFIL</sequence>
<dbReference type="EMBL" id="CASHTH010002848">
    <property type="protein sequence ID" value="CAI8036120.1"/>
    <property type="molecule type" value="Genomic_DNA"/>
</dbReference>
<evidence type="ECO:0000256" key="5">
    <source>
        <dbReference type="SAM" id="Phobius"/>
    </source>
</evidence>
<dbReference type="PANTHER" id="PTHR11036">
    <property type="entry name" value="SEMAPHORIN"/>
    <property type="match status" value="1"/>
</dbReference>
<accession>A0AA35STY3</accession>
<dbReference type="Gene3D" id="2.130.10.10">
    <property type="entry name" value="YVTN repeat-like/Quinoprotein amine dehydrogenase"/>
    <property type="match status" value="1"/>
</dbReference>
<evidence type="ECO:0000256" key="4">
    <source>
        <dbReference type="SAM" id="MobiDB-lite"/>
    </source>
</evidence>
<dbReference type="GO" id="GO:0071526">
    <property type="term" value="P:semaphorin-plexin signaling pathway"/>
    <property type="evidence" value="ECO:0007669"/>
    <property type="project" value="TreeGrafter"/>
</dbReference>
<dbReference type="PROSITE" id="PS51004">
    <property type="entry name" value="SEMA"/>
    <property type="match status" value="1"/>
</dbReference>
<reference evidence="7" key="1">
    <citation type="submission" date="2023-03" db="EMBL/GenBank/DDBJ databases">
        <authorList>
            <person name="Steffen K."/>
            <person name="Cardenas P."/>
        </authorList>
    </citation>
    <scope>NUCLEOTIDE SEQUENCE</scope>
</reference>
<feature type="transmembrane region" description="Helical" evidence="5">
    <location>
        <begin position="435"/>
        <end position="459"/>
    </location>
</feature>
<proteinExistence type="predicted"/>
<dbReference type="SMART" id="SM00423">
    <property type="entry name" value="PSI"/>
    <property type="match status" value="1"/>
</dbReference>
<keyword evidence="2" id="KW-0325">Glycoprotein</keyword>
<comment type="caution">
    <text evidence="3">Lacks conserved residue(s) required for the propagation of feature annotation.</text>
</comment>
<dbReference type="GO" id="GO:0030215">
    <property type="term" value="F:semaphorin receptor binding"/>
    <property type="evidence" value="ECO:0007669"/>
    <property type="project" value="InterPro"/>
</dbReference>
<evidence type="ECO:0000256" key="1">
    <source>
        <dbReference type="ARBA" id="ARBA00023157"/>
    </source>
</evidence>
<feature type="region of interest" description="Disordered" evidence="4">
    <location>
        <begin position="584"/>
        <end position="742"/>
    </location>
</feature>
<feature type="compositionally biased region" description="Low complexity" evidence="4">
    <location>
        <begin position="634"/>
        <end position="669"/>
    </location>
</feature>
<evidence type="ECO:0000256" key="3">
    <source>
        <dbReference type="PROSITE-ProRule" id="PRU00352"/>
    </source>
</evidence>
<dbReference type="Gene3D" id="3.30.1680.10">
    <property type="entry name" value="ligand-binding face of the semaphorins, domain 2"/>
    <property type="match status" value="1"/>
</dbReference>
<dbReference type="Proteomes" id="UP001174909">
    <property type="component" value="Unassembled WGS sequence"/>
</dbReference>
<feature type="compositionally biased region" description="Polar residues" evidence="4">
    <location>
        <begin position="475"/>
        <end position="492"/>
    </location>
</feature>
<evidence type="ECO:0000259" key="6">
    <source>
        <dbReference type="PROSITE" id="PS51004"/>
    </source>
</evidence>
<evidence type="ECO:0000256" key="2">
    <source>
        <dbReference type="ARBA" id="ARBA00023180"/>
    </source>
</evidence>
<keyword evidence="5" id="KW-0812">Transmembrane</keyword>
<feature type="region of interest" description="Disordered" evidence="4">
    <location>
        <begin position="764"/>
        <end position="855"/>
    </location>
</feature>
<keyword evidence="8" id="KW-1185">Reference proteome</keyword>
<evidence type="ECO:0000313" key="8">
    <source>
        <dbReference type="Proteomes" id="UP001174909"/>
    </source>
</evidence>
<evidence type="ECO:0000313" key="7">
    <source>
        <dbReference type="EMBL" id="CAI8036120.1"/>
    </source>
</evidence>
<feature type="region of interest" description="Disordered" evidence="4">
    <location>
        <begin position="475"/>
        <end position="501"/>
    </location>
</feature>
<feature type="region of interest" description="Disordered" evidence="4">
    <location>
        <begin position="542"/>
        <end position="570"/>
    </location>
</feature>
<keyword evidence="5" id="KW-1133">Transmembrane helix</keyword>
<dbReference type="AlphaFoldDB" id="A0AA35STY3"/>
<gene>
    <name evidence="7" type="ORF">GBAR_LOCUS20269</name>
</gene>
<dbReference type="SUPFAM" id="SSF103575">
    <property type="entry name" value="Plexin repeat"/>
    <property type="match status" value="1"/>
</dbReference>
<keyword evidence="5" id="KW-0472">Membrane</keyword>
<dbReference type="InterPro" id="IPR001627">
    <property type="entry name" value="Semap_dom"/>
</dbReference>
<keyword evidence="1" id="KW-1015">Disulfide bond</keyword>
<feature type="region of interest" description="Disordered" evidence="4">
    <location>
        <begin position="393"/>
        <end position="424"/>
    </location>
</feature>
<dbReference type="GO" id="GO:0030335">
    <property type="term" value="P:positive regulation of cell migration"/>
    <property type="evidence" value="ECO:0007669"/>
    <property type="project" value="TreeGrafter"/>
</dbReference>
<dbReference type="GO" id="GO:0005886">
    <property type="term" value="C:plasma membrane"/>
    <property type="evidence" value="ECO:0007669"/>
    <property type="project" value="TreeGrafter"/>
</dbReference>
<dbReference type="SMART" id="SM00630">
    <property type="entry name" value="Sema"/>
    <property type="match status" value="1"/>
</dbReference>
<feature type="compositionally biased region" description="Polar residues" evidence="4">
    <location>
        <begin position="782"/>
        <end position="792"/>
    </location>
</feature>
<feature type="compositionally biased region" description="Basic residues" evidence="4">
    <location>
        <begin position="670"/>
        <end position="686"/>
    </location>
</feature>
<dbReference type="SUPFAM" id="SSF101912">
    <property type="entry name" value="Sema domain"/>
    <property type="match status" value="1"/>
</dbReference>